<keyword evidence="4" id="KW-1185">Reference proteome</keyword>
<dbReference type="InterPro" id="IPR000219">
    <property type="entry name" value="DH_dom"/>
</dbReference>
<protein>
    <recommendedName>
        <fullName evidence="2">DH domain-containing protein</fullName>
    </recommendedName>
</protein>
<dbReference type="InterPro" id="IPR035899">
    <property type="entry name" value="DBL_dom_sf"/>
</dbReference>
<dbReference type="EMBL" id="JANKHO010000004">
    <property type="protein sequence ID" value="KAJ3518021.1"/>
    <property type="molecule type" value="Genomic_DNA"/>
</dbReference>
<sequence>MASSEFTPPGYDTSQASQSPNPPPISRSSPIVFPQAAPLPRVRSEASISGDMLQKRRSVLRKKDSEPTTSITQRPWTLAMAITDDSISDERLVDDLEEMRIKEVAPSGPSSSEECSLGLDSPPMCRTQLYDSYAEYPVEPGEAVPEPPVLPSDTSWTAARQVLLLCRELVRTERRYSASLRTLITNGTSTTPPAMMLSHLPALIKTSDDLLELMEVNPSVRGVSEAFLAKKDNLEEAFVAWSSIVGQFFHEDDGSKGRTYSSQTYSEPSNSGNPRSRAASTKSPSVESPTVVILEPNKIRRNSKPRPTVRELAILPTQRIVRYVLLFKGILDFVASKPPC</sequence>
<evidence type="ECO:0000313" key="3">
    <source>
        <dbReference type="EMBL" id="KAJ3518021.1"/>
    </source>
</evidence>
<dbReference type="SUPFAM" id="SSF48065">
    <property type="entry name" value="DBL homology domain (DH-domain)"/>
    <property type="match status" value="1"/>
</dbReference>
<dbReference type="OrthoDB" id="660555at2759"/>
<evidence type="ECO:0000259" key="2">
    <source>
        <dbReference type="PROSITE" id="PS50010"/>
    </source>
</evidence>
<organism evidence="3 4">
    <name type="scientific">Agrocybe chaxingu</name>
    <dbReference type="NCBI Taxonomy" id="84603"/>
    <lineage>
        <taxon>Eukaryota</taxon>
        <taxon>Fungi</taxon>
        <taxon>Dikarya</taxon>
        <taxon>Basidiomycota</taxon>
        <taxon>Agaricomycotina</taxon>
        <taxon>Agaricomycetes</taxon>
        <taxon>Agaricomycetidae</taxon>
        <taxon>Agaricales</taxon>
        <taxon>Agaricineae</taxon>
        <taxon>Strophariaceae</taxon>
        <taxon>Agrocybe</taxon>
    </lineage>
</organism>
<gene>
    <name evidence="3" type="ORF">NLJ89_g143</name>
</gene>
<dbReference type="Gene3D" id="1.20.900.10">
    <property type="entry name" value="Dbl homology (DH) domain"/>
    <property type="match status" value="1"/>
</dbReference>
<feature type="region of interest" description="Disordered" evidence="1">
    <location>
        <begin position="1"/>
        <end position="72"/>
    </location>
</feature>
<dbReference type="AlphaFoldDB" id="A0A9W8TGT3"/>
<feature type="compositionally biased region" description="Polar residues" evidence="1">
    <location>
        <begin position="1"/>
        <end position="16"/>
    </location>
</feature>
<dbReference type="Proteomes" id="UP001148786">
    <property type="component" value="Unassembled WGS sequence"/>
</dbReference>
<proteinExistence type="predicted"/>
<dbReference type="GO" id="GO:0005085">
    <property type="term" value="F:guanyl-nucleotide exchange factor activity"/>
    <property type="evidence" value="ECO:0007669"/>
    <property type="project" value="InterPro"/>
</dbReference>
<accession>A0A9W8TGT3</accession>
<dbReference type="Pfam" id="PF00621">
    <property type="entry name" value="RhoGEF"/>
    <property type="match status" value="1"/>
</dbReference>
<dbReference type="PROSITE" id="PS50010">
    <property type="entry name" value="DH_2"/>
    <property type="match status" value="1"/>
</dbReference>
<name>A0A9W8TGT3_9AGAR</name>
<comment type="caution">
    <text evidence="3">The sequence shown here is derived from an EMBL/GenBank/DDBJ whole genome shotgun (WGS) entry which is preliminary data.</text>
</comment>
<feature type="domain" description="DH" evidence="2">
    <location>
        <begin position="161"/>
        <end position="340"/>
    </location>
</feature>
<evidence type="ECO:0000313" key="4">
    <source>
        <dbReference type="Proteomes" id="UP001148786"/>
    </source>
</evidence>
<feature type="compositionally biased region" description="Polar residues" evidence="1">
    <location>
        <begin position="258"/>
        <end position="288"/>
    </location>
</feature>
<feature type="region of interest" description="Disordered" evidence="1">
    <location>
        <begin position="253"/>
        <end position="288"/>
    </location>
</feature>
<reference evidence="3" key="1">
    <citation type="submission" date="2022-07" db="EMBL/GenBank/DDBJ databases">
        <title>Genome Sequence of Agrocybe chaxingu.</title>
        <authorList>
            <person name="Buettner E."/>
        </authorList>
    </citation>
    <scope>NUCLEOTIDE SEQUENCE</scope>
    <source>
        <strain evidence="3">MP-N11</strain>
    </source>
</reference>
<evidence type="ECO:0000256" key="1">
    <source>
        <dbReference type="SAM" id="MobiDB-lite"/>
    </source>
</evidence>